<reference evidence="1 2" key="1">
    <citation type="journal article" date="2016" name="Mol. Biol. Evol.">
        <title>Comparative Genomics of Early-Diverging Mushroom-Forming Fungi Provides Insights into the Origins of Lignocellulose Decay Capabilities.</title>
        <authorList>
            <person name="Nagy L.G."/>
            <person name="Riley R."/>
            <person name="Tritt A."/>
            <person name="Adam C."/>
            <person name="Daum C."/>
            <person name="Floudas D."/>
            <person name="Sun H."/>
            <person name="Yadav J.S."/>
            <person name="Pangilinan J."/>
            <person name="Larsson K.H."/>
            <person name="Matsuura K."/>
            <person name="Barry K."/>
            <person name="Labutti K."/>
            <person name="Kuo R."/>
            <person name="Ohm R.A."/>
            <person name="Bhattacharya S.S."/>
            <person name="Shirouzu T."/>
            <person name="Yoshinaga Y."/>
            <person name="Martin F.M."/>
            <person name="Grigoriev I.V."/>
            <person name="Hibbett D.S."/>
        </authorList>
    </citation>
    <scope>NUCLEOTIDE SEQUENCE [LARGE SCALE GENOMIC DNA]</scope>
    <source>
        <strain evidence="1 2">HHB12733</strain>
    </source>
</reference>
<keyword evidence="2" id="KW-1185">Reference proteome</keyword>
<sequence length="62" mass="7279">MDGYDKIHEIEDLLDPSSSTRPTVDREELRRVCARGIPNEPSWIRTRAWKCVGAYGRYVLYH</sequence>
<dbReference type="OrthoDB" id="29853at2759"/>
<dbReference type="STRING" id="1353952.A0A165FBY0"/>
<dbReference type="AlphaFoldDB" id="A0A165FBY0"/>
<protein>
    <submittedName>
        <fullName evidence="1">Uncharacterized protein</fullName>
    </submittedName>
</protein>
<proteinExistence type="predicted"/>
<dbReference type="InParanoid" id="A0A165FBY0"/>
<evidence type="ECO:0000313" key="1">
    <source>
        <dbReference type="EMBL" id="KZT56525.1"/>
    </source>
</evidence>
<evidence type="ECO:0000313" key="2">
    <source>
        <dbReference type="Proteomes" id="UP000076842"/>
    </source>
</evidence>
<name>A0A165FBY0_9BASI</name>
<dbReference type="EMBL" id="KV423976">
    <property type="protein sequence ID" value="KZT56525.1"/>
    <property type="molecule type" value="Genomic_DNA"/>
</dbReference>
<gene>
    <name evidence="1" type="ORF">CALCODRAFT_497304</name>
</gene>
<dbReference type="Proteomes" id="UP000076842">
    <property type="component" value="Unassembled WGS sequence"/>
</dbReference>
<accession>A0A165FBY0</accession>
<organism evidence="1 2">
    <name type="scientific">Calocera cornea HHB12733</name>
    <dbReference type="NCBI Taxonomy" id="1353952"/>
    <lineage>
        <taxon>Eukaryota</taxon>
        <taxon>Fungi</taxon>
        <taxon>Dikarya</taxon>
        <taxon>Basidiomycota</taxon>
        <taxon>Agaricomycotina</taxon>
        <taxon>Dacrymycetes</taxon>
        <taxon>Dacrymycetales</taxon>
        <taxon>Dacrymycetaceae</taxon>
        <taxon>Calocera</taxon>
    </lineage>
</organism>